<dbReference type="InterPro" id="IPR002932">
    <property type="entry name" value="Glu_synthdom"/>
</dbReference>
<dbReference type="SUPFAM" id="SSF51395">
    <property type="entry name" value="FMN-linked oxidoreductases"/>
    <property type="match status" value="1"/>
</dbReference>
<feature type="domain" description="Glutamate synthase" evidence="4">
    <location>
        <begin position="125"/>
        <end position="440"/>
    </location>
</feature>
<dbReference type="Gene3D" id="3.20.20.70">
    <property type="entry name" value="Aldolase class I"/>
    <property type="match status" value="1"/>
</dbReference>
<reference evidence="5 6" key="1">
    <citation type="submission" date="2023-07" db="EMBL/GenBank/DDBJ databases">
        <title>Comparative genomics of wheat-associated soil bacteria to identify genetic determinants of phenazine resistance.</title>
        <authorList>
            <person name="Mouncey N."/>
        </authorList>
    </citation>
    <scope>NUCLEOTIDE SEQUENCE [LARGE SCALE GENOMIC DNA]</scope>
    <source>
        <strain evidence="5 6">B2I6</strain>
    </source>
</reference>
<dbReference type="PANTHER" id="PTHR43819">
    <property type="entry name" value="ARCHAEAL-TYPE GLUTAMATE SYNTHASE [NADPH]"/>
    <property type="match status" value="1"/>
</dbReference>
<evidence type="ECO:0000256" key="1">
    <source>
        <dbReference type="ARBA" id="ARBA00009716"/>
    </source>
</evidence>
<dbReference type="PIRSF" id="PIRSF006429">
    <property type="entry name" value="GOGAT_lg_2"/>
    <property type="match status" value="1"/>
</dbReference>
<dbReference type="InterPro" id="IPR013785">
    <property type="entry name" value="Aldolase_TIM"/>
</dbReference>
<evidence type="ECO:0000313" key="5">
    <source>
        <dbReference type="EMBL" id="MDQ0579125.1"/>
    </source>
</evidence>
<dbReference type="RefSeq" id="WP_307161653.1">
    <property type="nucleotide sequence ID" value="NZ_JAUSWV010000002.1"/>
</dbReference>
<proteinExistence type="inferred from homology"/>
<evidence type="ECO:0000256" key="2">
    <source>
        <dbReference type="PIRNR" id="PIRNR006429"/>
    </source>
</evidence>
<dbReference type="PANTHER" id="PTHR43819:SF1">
    <property type="entry name" value="ARCHAEAL-TYPE GLUTAMATE SYNTHASE [NADPH]"/>
    <property type="match status" value="1"/>
</dbReference>
<dbReference type="Pfam" id="PF01645">
    <property type="entry name" value="Glu_synthase"/>
    <property type="match status" value="1"/>
</dbReference>
<dbReference type="EMBL" id="JAUSWV010000002">
    <property type="protein sequence ID" value="MDQ0579125.1"/>
    <property type="molecule type" value="Genomic_DNA"/>
</dbReference>
<evidence type="ECO:0000256" key="3">
    <source>
        <dbReference type="SAM" id="SignalP"/>
    </source>
</evidence>
<name>A0ABU0NJ32_STRRH</name>
<comment type="caution">
    <text evidence="5">The sequence shown here is derived from an EMBL/GenBank/DDBJ whole genome shotgun (WGS) entry which is preliminary data.</text>
</comment>
<keyword evidence="3" id="KW-0732">Signal</keyword>
<feature type="signal peptide" evidence="3">
    <location>
        <begin position="1"/>
        <end position="19"/>
    </location>
</feature>
<dbReference type="Proteomes" id="UP001230654">
    <property type="component" value="Unassembled WGS sequence"/>
</dbReference>
<accession>A0ABU0NJ32</accession>
<evidence type="ECO:0000313" key="6">
    <source>
        <dbReference type="Proteomes" id="UP001230654"/>
    </source>
</evidence>
<gene>
    <name evidence="5" type="ORF">QF030_001303</name>
</gene>
<feature type="chain" id="PRO_5047532737" evidence="3">
    <location>
        <begin position="20"/>
        <end position="496"/>
    </location>
</feature>
<protein>
    <submittedName>
        <fullName evidence="5">Glutamate synthase domain-containing protein 2</fullName>
    </submittedName>
</protein>
<sequence>MRRYLPLLLVCLLAAAATAASSARSPWWWIAAGPLLASACLGGWDLLQRRRSVLRNHPLVGRLRYPSEPVRVRPASGGAREPFGGDRDVDEYLVPSLRPVEPAEEPPRVRVGGPDCSQPYDMALLNVSAMSFGALSSRAVLALNRGAALGRFAQDTGEGGLSEHHLRGGGDLVWEIGTGYFGCRDADGGFDAREFADKAALPEVRCVSLKLSQGAAPGSGGTLPGVKVSAEIARERKVPVGETVMSPPCHRVFSTARELVLFLARLRELAGGKPTGFKLCVGSRREFLAVCAAMVAEGLTPDFVVVDGSEGGTGAGPAGFAGHLGMPLTEGLITVHNALLGVGLRDRVRIGASGRIATGSDIVTRLAQGADYTNAARAMMRAVGCVGALRCHTGTCPSGVATQDPLRVRALNVADQARRVRRYQWETVRDAVRIMAAMGVREPAELTPGHLVRRTRPGACRSYAELYEWLAPGELLAGPPQTWEADWKAADPDGFG</sequence>
<comment type="similarity">
    <text evidence="1 2">Belongs to the glutamate synthase family.</text>
</comment>
<dbReference type="CDD" id="cd02808">
    <property type="entry name" value="GltS_FMN"/>
    <property type="match status" value="1"/>
</dbReference>
<organism evidence="5 6">
    <name type="scientific">Streptomyces rishiriensis</name>
    <dbReference type="NCBI Taxonomy" id="68264"/>
    <lineage>
        <taxon>Bacteria</taxon>
        <taxon>Bacillati</taxon>
        <taxon>Actinomycetota</taxon>
        <taxon>Actinomycetes</taxon>
        <taxon>Kitasatosporales</taxon>
        <taxon>Streptomycetaceae</taxon>
        <taxon>Streptomyces</taxon>
    </lineage>
</organism>
<keyword evidence="6" id="KW-1185">Reference proteome</keyword>
<dbReference type="InterPro" id="IPR024188">
    <property type="entry name" value="GltB"/>
</dbReference>
<evidence type="ECO:0000259" key="4">
    <source>
        <dbReference type="Pfam" id="PF01645"/>
    </source>
</evidence>